<proteinExistence type="predicted"/>
<dbReference type="AlphaFoldDB" id="A0A2G8RN77"/>
<protein>
    <submittedName>
        <fullName evidence="2">Uncharacterized protein</fullName>
    </submittedName>
</protein>
<reference evidence="2 3" key="1">
    <citation type="journal article" date="2015" name="Sci. Rep.">
        <title>Chromosome-level genome map provides insights into diverse defense mechanisms in the medicinal fungus Ganoderma sinense.</title>
        <authorList>
            <person name="Zhu Y."/>
            <person name="Xu J."/>
            <person name="Sun C."/>
            <person name="Zhou S."/>
            <person name="Xu H."/>
            <person name="Nelson D.R."/>
            <person name="Qian J."/>
            <person name="Song J."/>
            <person name="Luo H."/>
            <person name="Xiang L."/>
            <person name="Li Y."/>
            <person name="Xu Z."/>
            <person name="Ji A."/>
            <person name="Wang L."/>
            <person name="Lu S."/>
            <person name="Hayward A."/>
            <person name="Sun W."/>
            <person name="Li X."/>
            <person name="Schwartz D.C."/>
            <person name="Wang Y."/>
            <person name="Chen S."/>
        </authorList>
    </citation>
    <scope>NUCLEOTIDE SEQUENCE [LARGE SCALE GENOMIC DNA]</scope>
    <source>
        <strain evidence="2 3">ZZ0214-1</strain>
    </source>
</reference>
<dbReference type="Proteomes" id="UP000230002">
    <property type="component" value="Unassembled WGS sequence"/>
</dbReference>
<dbReference type="EMBL" id="AYKW01000069">
    <property type="protein sequence ID" value="PIL22966.1"/>
    <property type="molecule type" value="Genomic_DNA"/>
</dbReference>
<feature type="compositionally biased region" description="Basic and acidic residues" evidence="1">
    <location>
        <begin position="30"/>
        <end position="57"/>
    </location>
</feature>
<gene>
    <name evidence="2" type="ORF">GSI_15663</name>
</gene>
<feature type="region of interest" description="Disordered" evidence="1">
    <location>
        <begin position="18"/>
        <end position="77"/>
    </location>
</feature>
<name>A0A2G8RN77_9APHY</name>
<comment type="caution">
    <text evidence="2">The sequence shown here is derived from an EMBL/GenBank/DDBJ whole genome shotgun (WGS) entry which is preliminary data.</text>
</comment>
<evidence type="ECO:0000313" key="3">
    <source>
        <dbReference type="Proteomes" id="UP000230002"/>
    </source>
</evidence>
<evidence type="ECO:0000256" key="1">
    <source>
        <dbReference type="SAM" id="MobiDB-lite"/>
    </source>
</evidence>
<organism evidence="2 3">
    <name type="scientific">Ganoderma sinense ZZ0214-1</name>
    <dbReference type="NCBI Taxonomy" id="1077348"/>
    <lineage>
        <taxon>Eukaryota</taxon>
        <taxon>Fungi</taxon>
        <taxon>Dikarya</taxon>
        <taxon>Basidiomycota</taxon>
        <taxon>Agaricomycotina</taxon>
        <taxon>Agaricomycetes</taxon>
        <taxon>Polyporales</taxon>
        <taxon>Polyporaceae</taxon>
        <taxon>Ganoderma</taxon>
    </lineage>
</organism>
<keyword evidence="3" id="KW-1185">Reference proteome</keyword>
<sequence>MDGARAKPQYRETFFIFAQTKRPLQTARETQNEQERAKTSTRGSREARRARSAKFEPEAPSPLPLGRDDTRAPTAAGPVPFLQLPLHARVLALAILVLVLDRSCLRILPLPFAFASRRVLRQTPAIAVVQNRRTWRR</sequence>
<accession>A0A2G8RN77</accession>
<evidence type="ECO:0000313" key="2">
    <source>
        <dbReference type="EMBL" id="PIL22966.1"/>
    </source>
</evidence>